<dbReference type="GO" id="GO:0043138">
    <property type="term" value="F:3'-5' DNA helicase activity"/>
    <property type="evidence" value="ECO:0007669"/>
    <property type="project" value="UniProtKB-EC"/>
</dbReference>
<dbReference type="InterPro" id="IPR052247">
    <property type="entry name" value="Meiotic_Crossover_Helicase"/>
</dbReference>
<dbReference type="Gene3D" id="1.10.3380.10">
    <property type="entry name" value="Sec63 N-terminal domain-like domain"/>
    <property type="match status" value="1"/>
</dbReference>
<accession>A0AAN8WL20</accession>
<dbReference type="GO" id="GO:0016787">
    <property type="term" value="F:hydrolase activity"/>
    <property type="evidence" value="ECO:0007669"/>
    <property type="project" value="UniProtKB-KW"/>
</dbReference>
<comment type="caution">
    <text evidence="1">The sequence shown here is derived from an EMBL/GenBank/DDBJ whole genome shotgun (WGS) entry which is preliminary data.</text>
</comment>
<name>A0AAN8WL20_HALRR</name>
<reference evidence="1 2" key="1">
    <citation type="submission" date="2023-11" db="EMBL/GenBank/DDBJ databases">
        <title>Halocaridina rubra genome assembly.</title>
        <authorList>
            <person name="Smith C."/>
        </authorList>
    </citation>
    <scope>NUCLEOTIDE SEQUENCE [LARGE SCALE GENOMIC DNA]</scope>
    <source>
        <strain evidence="1">EP-1</strain>
        <tissue evidence="1">Whole</tissue>
    </source>
</reference>
<protein>
    <submittedName>
        <fullName evidence="1">Uncharacterized protein</fullName>
    </submittedName>
</protein>
<evidence type="ECO:0000313" key="1">
    <source>
        <dbReference type="EMBL" id="KAK7065846.1"/>
    </source>
</evidence>
<dbReference type="Proteomes" id="UP001381693">
    <property type="component" value="Unassembled WGS sequence"/>
</dbReference>
<dbReference type="PANTHER" id="PTHR47835:SF3">
    <property type="entry name" value="HELICASE FOR MEIOSIS 1"/>
    <property type="match status" value="1"/>
</dbReference>
<dbReference type="EMBL" id="JAXCGZ010019743">
    <property type="protein sequence ID" value="KAK7065846.1"/>
    <property type="molecule type" value="Genomic_DNA"/>
</dbReference>
<sequence length="129" mass="14234">MCTKEVNALARAGLIEMNEVDISPTPPGKLMARYCISFDTMKTFLQAVLGCQTIVDPGLNNESLKIMRLGQRLTKFYHLITKMPGRHYCLSAGTPLRNPLQSSRRGLGAISLWCAMHSLSIEVFTSVGC</sequence>
<organism evidence="1 2">
    <name type="scientific">Halocaridina rubra</name>
    <name type="common">Hawaiian red shrimp</name>
    <dbReference type="NCBI Taxonomy" id="373956"/>
    <lineage>
        <taxon>Eukaryota</taxon>
        <taxon>Metazoa</taxon>
        <taxon>Ecdysozoa</taxon>
        <taxon>Arthropoda</taxon>
        <taxon>Crustacea</taxon>
        <taxon>Multicrustacea</taxon>
        <taxon>Malacostraca</taxon>
        <taxon>Eumalacostraca</taxon>
        <taxon>Eucarida</taxon>
        <taxon>Decapoda</taxon>
        <taxon>Pleocyemata</taxon>
        <taxon>Caridea</taxon>
        <taxon>Atyoidea</taxon>
        <taxon>Atyidae</taxon>
        <taxon>Halocaridina</taxon>
    </lineage>
</organism>
<evidence type="ECO:0000313" key="2">
    <source>
        <dbReference type="Proteomes" id="UP001381693"/>
    </source>
</evidence>
<proteinExistence type="predicted"/>
<dbReference type="AlphaFoldDB" id="A0AAN8WL20"/>
<gene>
    <name evidence="1" type="ORF">SK128_003895</name>
</gene>
<dbReference type="PANTHER" id="PTHR47835">
    <property type="entry name" value="HFM1, ATP DEPENDENT DNA HELICASE HOMOLOG"/>
    <property type="match status" value="1"/>
</dbReference>
<keyword evidence="2" id="KW-1185">Reference proteome</keyword>